<keyword evidence="2" id="KW-1185">Reference proteome</keyword>
<sequence length="304" mass="35229">MASARYNLGYTFVVTATIQMTFFLVAYFLQFDKLTDFTGTTNFILLALLTFPYDEYSSRQALMTLAVVAWGIRIAGYLLYRILKTEKDDRFDKIRGNFFRFLRFWIMQMLWVWLVSLPLTLVNSSIEGQEESFDQATDELGLAMAIFGLAVETVADFQKFRASTDRNNKLFYMTSGLWYYSRHPNYFGEITFWWGIFLSSLGSFPNSILILGLLSPLVTMGLLLFLSGIPLSERQKDKIINNSNDEAAQKKYYRYIQTTSPLIPLFPSWYLPLPDTIKRNLFLEFPLYRYQPSSGTSPETKKAN</sequence>
<organism evidence="1 2">
    <name type="scientific">Entomophthora muscae</name>
    <dbReference type="NCBI Taxonomy" id="34485"/>
    <lineage>
        <taxon>Eukaryota</taxon>
        <taxon>Fungi</taxon>
        <taxon>Fungi incertae sedis</taxon>
        <taxon>Zoopagomycota</taxon>
        <taxon>Entomophthoromycotina</taxon>
        <taxon>Entomophthoromycetes</taxon>
        <taxon>Entomophthorales</taxon>
        <taxon>Entomophthoraceae</taxon>
        <taxon>Entomophthora</taxon>
    </lineage>
</organism>
<protein>
    <submittedName>
        <fullName evidence="1">Uncharacterized protein</fullName>
    </submittedName>
</protein>
<evidence type="ECO:0000313" key="1">
    <source>
        <dbReference type="EMBL" id="KAJ9072110.1"/>
    </source>
</evidence>
<gene>
    <name evidence="1" type="ORF">DSO57_1030501</name>
</gene>
<proteinExistence type="predicted"/>
<accession>A0ACC2TBY6</accession>
<dbReference type="EMBL" id="QTSX02003050">
    <property type="protein sequence ID" value="KAJ9072110.1"/>
    <property type="molecule type" value="Genomic_DNA"/>
</dbReference>
<name>A0ACC2TBY6_9FUNG</name>
<evidence type="ECO:0000313" key="2">
    <source>
        <dbReference type="Proteomes" id="UP001165960"/>
    </source>
</evidence>
<dbReference type="Proteomes" id="UP001165960">
    <property type="component" value="Unassembled WGS sequence"/>
</dbReference>
<comment type="caution">
    <text evidence="1">The sequence shown here is derived from an EMBL/GenBank/DDBJ whole genome shotgun (WGS) entry which is preliminary data.</text>
</comment>
<reference evidence="1" key="1">
    <citation type="submission" date="2022-04" db="EMBL/GenBank/DDBJ databases">
        <title>Genome of the entomopathogenic fungus Entomophthora muscae.</title>
        <authorList>
            <person name="Elya C."/>
            <person name="Lovett B.R."/>
            <person name="Lee E."/>
            <person name="Macias A.M."/>
            <person name="Hajek A.E."/>
            <person name="De Bivort B.L."/>
            <person name="Kasson M.T."/>
            <person name="De Fine Licht H.H."/>
            <person name="Stajich J.E."/>
        </authorList>
    </citation>
    <scope>NUCLEOTIDE SEQUENCE</scope>
    <source>
        <strain evidence="1">Berkeley</strain>
    </source>
</reference>